<dbReference type="GO" id="GO:0000287">
    <property type="term" value="F:magnesium ion binding"/>
    <property type="evidence" value="ECO:0007669"/>
    <property type="project" value="InterPro"/>
</dbReference>
<evidence type="ECO:0000256" key="3">
    <source>
        <dbReference type="ARBA" id="ARBA00004868"/>
    </source>
</evidence>
<comment type="cofactor">
    <cofactor evidence="2">
        <name>Mg(2+)</name>
        <dbReference type="ChEBI" id="CHEBI:18420"/>
    </cofactor>
</comment>
<keyword evidence="12" id="KW-0472">Membrane</keyword>
<dbReference type="PROSITE" id="PS51257">
    <property type="entry name" value="PROKAR_LIPOPROTEIN"/>
    <property type="match status" value="1"/>
</dbReference>
<keyword evidence="6" id="KW-0479">Metal-binding</keyword>
<dbReference type="GO" id="GO:0009228">
    <property type="term" value="P:thiamine biosynthetic process"/>
    <property type="evidence" value="ECO:0007669"/>
    <property type="project" value="UniProtKB-KW"/>
</dbReference>
<dbReference type="EC" id="2.7.1.50" evidence="4"/>
<dbReference type="UniPathway" id="UPA00060">
    <property type="reaction ID" value="UER00139"/>
</dbReference>
<evidence type="ECO:0000256" key="9">
    <source>
        <dbReference type="ARBA" id="ARBA00022840"/>
    </source>
</evidence>
<keyword evidence="9" id="KW-0067">ATP-binding</keyword>
<dbReference type="AlphaFoldDB" id="A0A377HGU5"/>
<dbReference type="OrthoDB" id="9778146at2"/>
<comment type="catalytic activity">
    <reaction evidence="1">
        <text>5-(2-hydroxyethyl)-4-methylthiazole + ATP = 4-methyl-5-(2-phosphooxyethyl)-thiazole + ADP + H(+)</text>
        <dbReference type="Rhea" id="RHEA:24212"/>
        <dbReference type="ChEBI" id="CHEBI:15378"/>
        <dbReference type="ChEBI" id="CHEBI:17957"/>
        <dbReference type="ChEBI" id="CHEBI:30616"/>
        <dbReference type="ChEBI" id="CHEBI:58296"/>
        <dbReference type="ChEBI" id="CHEBI:456216"/>
        <dbReference type="EC" id="2.7.1.50"/>
    </reaction>
</comment>
<protein>
    <recommendedName>
        <fullName evidence="4">hydroxyethylthiazole kinase</fullName>
        <ecNumber evidence="4">2.7.1.50</ecNumber>
    </recommendedName>
</protein>
<sequence length="71" mass="7650">MQLSARERAPIVHCITNQIFANFQANGLLAVGCSFAGLLYKYTQRRIMAAGSEVIGTGLLASLVELYSPGF</sequence>
<dbReference type="Gene3D" id="3.40.1190.20">
    <property type="match status" value="1"/>
</dbReference>
<evidence type="ECO:0000256" key="12">
    <source>
        <dbReference type="SAM" id="Phobius"/>
    </source>
</evidence>
<evidence type="ECO:0000256" key="5">
    <source>
        <dbReference type="ARBA" id="ARBA00022679"/>
    </source>
</evidence>
<evidence type="ECO:0000256" key="2">
    <source>
        <dbReference type="ARBA" id="ARBA00001946"/>
    </source>
</evidence>
<comment type="pathway">
    <text evidence="3">Cofactor biosynthesis; thiamine diphosphate biosynthesis; 4-methyl-5-(2-phosphoethyl)-thiazole from 5-(2-hydroxyethyl)-4-methylthiazole: step 1/1.</text>
</comment>
<keyword evidence="12" id="KW-1133">Transmembrane helix</keyword>
<dbReference type="Pfam" id="PF02110">
    <property type="entry name" value="HK"/>
    <property type="match status" value="1"/>
</dbReference>
<keyword evidence="8 13" id="KW-0418">Kinase</keyword>
<dbReference type="EMBL" id="UGGP01000002">
    <property type="protein sequence ID" value="STO53159.1"/>
    <property type="molecule type" value="Genomic_DNA"/>
</dbReference>
<organism evidence="13 14">
    <name type="scientific">Exiguobacterium aurantiacum</name>
    <dbReference type="NCBI Taxonomy" id="33987"/>
    <lineage>
        <taxon>Bacteria</taxon>
        <taxon>Bacillati</taxon>
        <taxon>Bacillota</taxon>
        <taxon>Bacilli</taxon>
        <taxon>Bacillales</taxon>
        <taxon>Bacillales Family XII. Incertae Sedis</taxon>
        <taxon>Exiguobacterium</taxon>
    </lineage>
</organism>
<evidence type="ECO:0000313" key="13">
    <source>
        <dbReference type="EMBL" id="STO53159.1"/>
    </source>
</evidence>
<dbReference type="RefSeq" id="WP_081828358.1">
    <property type="nucleotide sequence ID" value="NZ_UGGP01000002.1"/>
</dbReference>
<dbReference type="GO" id="GO:0005524">
    <property type="term" value="F:ATP binding"/>
    <property type="evidence" value="ECO:0007669"/>
    <property type="project" value="UniProtKB-KW"/>
</dbReference>
<evidence type="ECO:0000313" key="14">
    <source>
        <dbReference type="Proteomes" id="UP000254060"/>
    </source>
</evidence>
<proteinExistence type="predicted"/>
<evidence type="ECO:0000256" key="4">
    <source>
        <dbReference type="ARBA" id="ARBA00012129"/>
    </source>
</evidence>
<evidence type="ECO:0000256" key="6">
    <source>
        <dbReference type="ARBA" id="ARBA00022723"/>
    </source>
</evidence>
<keyword evidence="5" id="KW-0808">Transferase</keyword>
<evidence type="ECO:0000256" key="1">
    <source>
        <dbReference type="ARBA" id="ARBA00001771"/>
    </source>
</evidence>
<feature type="transmembrane region" description="Helical" evidence="12">
    <location>
        <begin position="20"/>
        <end position="40"/>
    </location>
</feature>
<dbReference type="GO" id="GO:0009229">
    <property type="term" value="P:thiamine diphosphate biosynthetic process"/>
    <property type="evidence" value="ECO:0007669"/>
    <property type="project" value="UniProtKB-UniPathway"/>
</dbReference>
<keyword evidence="11" id="KW-0784">Thiamine biosynthesis</keyword>
<dbReference type="InterPro" id="IPR000417">
    <property type="entry name" value="Hyethyz_kinase"/>
</dbReference>
<keyword evidence="10" id="KW-0460">Magnesium</keyword>
<keyword evidence="12" id="KW-0812">Transmembrane</keyword>
<evidence type="ECO:0000256" key="8">
    <source>
        <dbReference type="ARBA" id="ARBA00022777"/>
    </source>
</evidence>
<evidence type="ECO:0000256" key="10">
    <source>
        <dbReference type="ARBA" id="ARBA00022842"/>
    </source>
</evidence>
<evidence type="ECO:0000256" key="7">
    <source>
        <dbReference type="ARBA" id="ARBA00022741"/>
    </source>
</evidence>
<accession>A0A377HGU5</accession>
<evidence type="ECO:0000256" key="11">
    <source>
        <dbReference type="ARBA" id="ARBA00022977"/>
    </source>
</evidence>
<name>A0A377HGU5_9BACL</name>
<gene>
    <name evidence="13" type="ORF">NCTC13163_03139</name>
</gene>
<keyword evidence="7" id="KW-0547">Nucleotide-binding</keyword>
<dbReference type="Proteomes" id="UP000254060">
    <property type="component" value="Unassembled WGS sequence"/>
</dbReference>
<reference evidence="13 14" key="1">
    <citation type="submission" date="2018-06" db="EMBL/GenBank/DDBJ databases">
        <authorList>
            <consortium name="Pathogen Informatics"/>
            <person name="Doyle S."/>
        </authorList>
    </citation>
    <scope>NUCLEOTIDE SEQUENCE [LARGE SCALE GENOMIC DNA]</scope>
    <source>
        <strain evidence="13 14">NCTC13163</strain>
    </source>
</reference>
<dbReference type="InterPro" id="IPR029056">
    <property type="entry name" value="Ribokinase-like"/>
</dbReference>
<dbReference type="GO" id="GO:0004417">
    <property type="term" value="F:hydroxyethylthiazole kinase activity"/>
    <property type="evidence" value="ECO:0007669"/>
    <property type="project" value="UniProtKB-EC"/>
</dbReference>